<gene>
    <name evidence="1" type="ORF">KKP3000_002530</name>
</gene>
<comment type="caution">
    <text evidence="1">The sequence shown here is derived from an EMBL/GenBank/DDBJ whole genome shotgun (WGS) entry which is preliminary data.</text>
</comment>
<dbReference type="EMBL" id="JBDXSU010000032">
    <property type="protein sequence ID" value="MFB5192936.1"/>
    <property type="molecule type" value="Genomic_DNA"/>
</dbReference>
<dbReference type="Proteomes" id="UP001579974">
    <property type="component" value="Unassembled WGS sequence"/>
</dbReference>
<accession>A0ABV5AL13</accession>
<protein>
    <submittedName>
        <fullName evidence="1">Uncharacterized protein</fullName>
    </submittedName>
</protein>
<organism evidence="1 2">
    <name type="scientific">Alicyclobacillus fastidiosus</name>
    <dbReference type="NCBI Taxonomy" id="392011"/>
    <lineage>
        <taxon>Bacteria</taxon>
        <taxon>Bacillati</taxon>
        <taxon>Bacillota</taxon>
        <taxon>Bacilli</taxon>
        <taxon>Bacillales</taxon>
        <taxon>Alicyclobacillaceae</taxon>
        <taxon>Alicyclobacillus</taxon>
    </lineage>
</organism>
<name>A0ABV5AL13_9BACL</name>
<keyword evidence="2" id="KW-1185">Reference proteome</keyword>
<reference evidence="1 2" key="1">
    <citation type="journal article" date="2024" name="Int. J. Mol. Sci.">
        <title>Exploration of Alicyclobacillus spp. Genome in Search of Antibiotic Resistance.</title>
        <authorList>
            <person name="Bucka-Kolendo J."/>
            <person name="Kiousi D.E."/>
            <person name="Dekowska A."/>
            <person name="Mikolajczuk-Szczyrba A."/>
            <person name="Karadedos D.M."/>
            <person name="Michael P."/>
            <person name="Galanis A."/>
            <person name="Sokolowska B."/>
        </authorList>
    </citation>
    <scope>NUCLEOTIDE SEQUENCE [LARGE SCALE GENOMIC DNA]</scope>
    <source>
        <strain evidence="1 2">KKP 3000</strain>
    </source>
</reference>
<sequence>MSEDKWIEIEFSVPNCKAFVLPTSYALMTSEERERKWDEDVANNNYPISLWIQAVEAIRRE</sequence>
<evidence type="ECO:0000313" key="2">
    <source>
        <dbReference type="Proteomes" id="UP001579974"/>
    </source>
</evidence>
<dbReference type="RefSeq" id="WP_368781015.1">
    <property type="nucleotide sequence ID" value="NZ_CP162941.1"/>
</dbReference>
<evidence type="ECO:0000313" key="1">
    <source>
        <dbReference type="EMBL" id="MFB5192936.1"/>
    </source>
</evidence>
<proteinExistence type="predicted"/>